<feature type="domain" description="DUF7833" evidence="4">
    <location>
        <begin position="198"/>
        <end position="257"/>
    </location>
</feature>
<feature type="domain" description="Lin1244/Lin1753-like N-terminal" evidence="3">
    <location>
        <begin position="11"/>
        <end position="103"/>
    </location>
</feature>
<comment type="caution">
    <text evidence="5">The sequence shown here is derived from an EMBL/GenBank/DDBJ whole genome shotgun (WGS) entry which is preliminary data.</text>
</comment>
<evidence type="ECO:0000259" key="3">
    <source>
        <dbReference type="Pfam" id="PF14297"/>
    </source>
</evidence>
<proteinExistence type="predicted"/>
<feature type="region of interest" description="Disordered" evidence="1">
    <location>
        <begin position="122"/>
        <end position="193"/>
    </location>
</feature>
<dbReference type="PANTHER" id="PTHR39196">
    <property type="entry name" value="PRIMOSOME, DNAD SUBUNIT"/>
    <property type="match status" value="1"/>
</dbReference>
<evidence type="ECO:0000313" key="6">
    <source>
        <dbReference type="Proteomes" id="UP001196765"/>
    </source>
</evidence>
<gene>
    <name evidence="5" type="ORF">KSW82_00220</name>
</gene>
<evidence type="ECO:0000313" key="5">
    <source>
        <dbReference type="EMBL" id="MBV3386176.1"/>
    </source>
</evidence>
<accession>A0AAW4MXR1</accession>
<feature type="compositionally biased region" description="Basic and acidic residues" evidence="1">
    <location>
        <begin position="282"/>
        <end position="293"/>
    </location>
</feature>
<dbReference type="PANTHER" id="PTHR39196:SF1">
    <property type="entry name" value="PRIMOSOME, DNAD SUBUNIT"/>
    <property type="match status" value="1"/>
</dbReference>
<feature type="compositionally biased region" description="Low complexity" evidence="1">
    <location>
        <begin position="179"/>
        <end position="193"/>
    </location>
</feature>
<feature type="compositionally biased region" description="Acidic residues" evidence="1">
    <location>
        <begin position="125"/>
        <end position="135"/>
    </location>
</feature>
<keyword evidence="2" id="KW-1133">Transmembrane helix</keyword>
<evidence type="ECO:0000259" key="4">
    <source>
        <dbReference type="Pfam" id="PF25200"/>
    </source>
</evidence>
<protein>
    <submittedName>
        <fullName evidence="5">DUF4373 domain-containing protein</fullName>
    </submittedName>
</protein>
<organism evidence="5 6">
    <name type="scientific">Segatella copri</name>
    <dbReference type="NCBI Taxonomy" id="165179"/>
    <lineage>
        <taxon>Bacteria</taxon>
        <taxon>Pseudomonadati</taxon>
        <taxon>Bacteroidota</taxon>
        <taxon>Bacteroidia</taxon>
        <taxon>Bacteroidales</taxon>
        <taxon>Prevotellaceae</taxon>
        <taxon>Segatella</taxon>
    </lineage>
</organism>
<keyword evidence="2" id="KW-0472">Membrane</keyword>
<dbReference type="Proteomes" id="UP001196765">
    <property type="component" value="Unassembled WGS sequence"/>
</dbReference>
<feature type="transmembrane region" description="Helical" evidence="2">
    <location>
        <begin position="35"/>
        <end position="53"/>
    </location>
</feature>
<dbReference type="Pfam" id="PF25200">
    <property type="entry name" value="DUF7833"/>
    <property type="match status" value="1"/>
</dbReference>
<dbReference type="Pfam" id="PF14297">
    <property type="entry name" value="Lin1244_N"/>
    <property type="match status" value="1"/>
</dbReference>
<evidence type="ECO:0000256" key="1">
    <source>
        <dbReference type="SAM" id="MobiDB-lite"/>
    </source>
</evidence>
<keyword evidence="2" id="KW-0812">Transmembrane</keyword>
<reference evidence="5" key="1">
    <citation type="submission" date="2021-06" db="EMBL/GenBank/DDBJ databases">
        <title>Collection of gut derived symbiotic bacterial strains cultured from healthy donors.</title>
        <authorList>
            <person name="Lin H."/>
            <person name="Littmann E."/>
            <person name="Pamer E.G."/>
        </authorList>
    </citation>
    <scope>NUCLEOTIDE SEQUENCE</scope>
    <source>
        <strain evidence="5">MSK.21.74</strain>
    </source>
</reference>
<dbReference type="InterPro" id="IPR025400">
    <property type="entry name" value="Lin1244/Lin1753-like_N"/>
</dbReference>
<sequence>MGRKAKMRFDYFPMDVDIFQDLKIRKLIKRQGGKAITVYILLLCYIYKNGYYMKWDSDLPFICSEQTGFEEAYVREVINVCLQLGLFSKSLYDKDGILTSRGIQERYQRICQLTRRTSTVSEYSLIDDDDAEDIPQEPTTTKRENVPTPQPPFQAIASPVPTEKPTRKTRKSTKKEEPAAPAKQPAASSPSSTLDEYINELDKDDIWLEQIQFLHGMNKDSLRNELKKFRSECIANGKTQHESVNDVKQHFNSWLRIIINKKNNESIKPANDKRKGHLLSADGEKEKDYGGTF</sequence>
<name>A0AAW4MXR1_9BACT</name>
<dbReference type="InterPro" id="IPR057155">
    <property type="entry name" value="DUF7833"/>
</dbReference>
<feature type="region of interest" description="Disordered" evidence="1">
    <location>
        <begin position="267"/>
        <end position="293"/>
    </location>
</feature>
<evidence type="ECO:0000256" key="2">
    <source>
        <dbReference type="SAM" id="Phobius"/>
    </source>
</evidence>
<dbReference type="EMBL" id="JAHOEI010000001">
    <property type="protein sequence ID" value="MBV3386176.1"/>
    <property type="molecule type" value="Genomic_DNA"/>
</dbReference>
<dbReference type="AlphaFoldDB" id="A0AAW4MXR1"/>